<dbReference type="Gene3D" id="3.40.920.10">
    <property type="entry name" value="Pyruvate-ferredoxin oxidoreductase, PFOR, domain III"/>
    <property type="match status" value="1"/>
</dbReference>
<dbReference type="PANTHER" id="PTHR42730:SF1">
    <property type="entry name" value="2-OXOGLUTARATE SYNTHASE SUBUNIT KORC"/>
    <property type="match status" value="1"/>
</dbReference>
<dbReference type="Pfam" id="PF01558">
    <property type="entry name" value="POR"/>
    <property type="match status" value="1"/>
</dbReference>
<feature type="domain" description="Pyruvate/ketoisovalerate oxidoreductase catalytic" evidence="2">
    <location>
        <begin position="11"/>
        <end position="173"/>
    </location>
</feature>
<accession>C0EB75</accession>
<comment type="caution">
    <text evidence="3">The sequence shown here is derived from an EMBL/GenBank/DDBJ whole genome shotgun (WGS) entry which is preliminary data.</text>
</comment>
<proteinExistence type="predicted"/>
<dbReference type="HOGENOM" id="CLU_087284_0_1_9"/>
<gene>
    <name evidence="3" type="ORF">CLOSTMETH_01092</name>
</gene>
<dbReference type="PANTHER" id="PTHR42730">
    <property type="entry name" value="2-OXOGLUTARATE SYNTHASE SUBUNIT KORC"/>
    <property type="match status" value="1"/>
</dbReference>
<dbReference type="AlphaFoldDB" id="C0EB75"/>
<keyword evidence="1" id="KW-0560">Oxidoreductase</keyword>
<dbReference type="SUPFAM" id="SSF53323">
    <property type="entry name" value="Pyruvate-ferredoxin oxidoreductase, PFOR, domain III"/>
    <property type="match status" value="1"/>
</dbReference>
<protein>
    <submittedName>
        <fullName evidence="3">2-oxoacid:ferredoxin/flavodoxin oxidoreductase, gamma subunit</fullName>
    </submittedName>
</protein>
<evidence type="ECO:0000313" key="3">
    <source>
        <dbReference type="EMBL" id="EEG31295.1"/>
    </source>
</evidence>
<evidence type="ECO:0000256" key="1">
    <source>
        <dbReference type="ARBA" id="ARBA00023002"/>
    </source>
</evidence>
<dbReference type="InterPro" id="IPR052554">
    <property type="entry name" value="2-oxoglutarate_synth_KorC"/>
</dbReference>
<dbReference type="InterPro" id="IPR019752">
    <property type="entry name" value="Pyrv/ketoisovalerate_OxRed_cat"/>
</dbReference>
<sequence>MAFQFVFAGFGGQGVLFAGKVTANTGLIDGKQVTWLPSYGPEMRGGTANCSVCLSEEPIGCPMVMHPDVLVAMNGPSYDRFAETVRPGGLILADSTLVQCDEQDHRIRPIPATRLAADNGLEGLANILLLGRMLRLTGFTTYESMKQSIRNCVPASKAYLLEANFKAFEIGFQYQ</sequence>
<evidence type="ECO:0000313" key="4">
    <source>
        <dbReference type="Proteomes" id="UP000003340"/>
    </source>
</evidence>
<dbReference type="eggNOG" id="COG1014">
    <property type="taxonomic scope" value="Bacteria"/>
</dbReference>
<dbReference type="GO" id="GO:0016903">
    <property type="term" value="F:oxidoreductase activity, acting on the aldehyde or oxo group of donors"/>
    <property type="evidence" value="ECO:0007669"/>
    <property type="project" value="InterPro"/>
</dbReference>
<reference evidence="3 4" key="2">
    <citation type="submission" date="2009-02" db="EMBL/GenBank/DDBJ databases">
        <title>Draft genome sequence of Clostridium methylpentosum (DSM 5476).</title>
        <authorList>
            <person name="Sudarsanam P."/>
            <person name="Ley R."/>
            <person name="Guruge J."/>
            <person name="Turnbaugh P.J."/>
            <person name="Mahowald M."/>
            <person name="Liep D."/>
            <person name="Gordon J."/>
        </authorList>
    </citation>
    <scope>NUCLEOTIDE SEQUENCE [LARGE SCALE GENOMIC DNA]</scope>
    <source>
        <strain evidence="3 4">DSM 5476</strain>
    </source>
</reference>
<dbReference type="EMBL" id="ACEC01000040">
    <property type="protein sequence ID" value="EEG31295.1"/>
    <property type="molecule type" value="Genomic_DNA"/>
</dbReference>
<name>C0EB75_9FIRM</name>
<reference evidence="3 4" key="1">
    <citation type="submission" date="2009-01" db="EMBL/GenBank/DDBJ databases">
        <authorList>
            <person name="Fulton L."/>
            <person name="Clifton S."/>
            <person name="Fulton B."/>
            <person name="Xu J."/>
            <person name="Minx P."/>
            <person name="Pepin K.H."/>
            <person name="Johnson M."/>
            <person name="Bhonagiri V."/>
            <person name="Nash W.E."/>
            <person name="Mardis E.R."/>
            <person name="Wilson R.K."/>
        </authorList>
    </citation>
    <scope>NUCLEOTIDE SEQUENCE [LARGE SCALE GENOMIC DNA]</scope>
    <source>
        <strain evidence="3 4">DSM 5476</strain>
    </source>
</reference>
<evidence type="ECO:0000259" key="2">
    <source>
        <dbReference type="Pfam" id="PF01558"/>
    </source>
</evidence>
<organism evidence="3 4">
    <name type="scientific">[Clostridium] methylpentosum DSM 5476</name>
    <dbReference type="NCBI Taxonomy" id="537013"/>
    <lineage>
        <taxon>Bacteria</taxon>
        <taxon>Bacillati</taxon>
        <taxon>Bacillota</taxon>
        <taxon>Clostridia</taxon>
        <taxon>Eubacteriales</taxon>
        <taxon>Oscillospiraceae</taxon>
        <taxon>Oscillospiraceae incertae sedis</taxon>
    </lineage>
</organism>
<dbReference type="InterPro" id="IPR002869">
    <property type="entry name" value="Pyrv_flavodox_OxRed_cen"/>
</dbReference>
<dbReference type="Proteomes" id="UP000003340">
    <property type="component" value="Unassembled WGS sequence"/>
</dbReference>
<keyword evidence="4" id="KW-1185">Reference proteome</keyword>
<dbReference type="STRING" id="537013.CLOSTMETH_01092"/>